<evidence type="ECO:0000313" key="1">
    <source>
        <dbReference type="EMBL" id="ARP96814.1"/>
    </source>
</evidence>
<protein>
    <submittedName>
        <fullName evidence="1">Uncharacterized protein</fullName>
    </submittedName>
</protein>
<dbReference type="STRING" id="463040.CAL15_22070"/>
<proteinExistence type="predicted"/>
<sequence length="155" mass="17629">MSGLQQFIAELWENLETKAKNVSRTESEINAIYFTNTDGCKVGLQIVAENKLLISVEIFQGVQDAIEKISLDLLNANIGLMLANKPIFAYERSDERLYLLHHVDYDANTWDEHFSSSLKDMVEQASVIREGVKRGVSPFQADDETQNQSFLQMRV</sequence>
<name>A0A1W6ZJ29_9BORD</name>
<organism evidence="1 2">
    <name type="scientific">Bordetella genomosp. 13</name>
    <dbReference type="NCBI Taxonomy" id="463040"/>
    <lineage>
        <taxon>Bacteria</taxon>
        <taxon>Pseudomonadati</taxon>
        <taxon>Pseudomonadota</taxon>
        <taxon>Betaproteobacteria</taxon>
        <taxon>Burkholderiales</taxon>
        <taxon>Alcaligenaceae</taxon>
        <taxon>Bordetella</taxon>
    </lineage>
</organism>
<accession>A0A1W6ZJ29</accession>
<dbReference type="Gene3D" id="3.30.1460.10">
    <property type="match status" value="1"/>
</dbReference>
<reference evidence="1 2" key="1">
    <citation type="submission" date="2017-05" db="EMBL/GenBank/DDBJ databases">
        <title>Complete and WGS of Bordetella genogroups.</title>
        <authorList>
            <person name="Spilker T."/>
            <person name="LiPuma J."/>
        </authorList>
    </citation>
    <scope>NUCLEOTIDE SEQUENCE [LARGE SCALE GENOMIC DNA]</scope>
    <source>
        <strain evidence="1 2">AU7206</strain>
    </source>
</reference>
<evidence type="ECO:0000313" key="2">
    <source>
        <dbReference type="Proteomes" id="UP000194161"/>
    </source>
</evidence>
<dbReference type="EMBL" id="CP021111">
    <property type="protein sequence ID" value="ARP96814.1"/>
    <property type="molecule type" value="Genomic_DNA"/>
</dbReference>
<gene>
    <name evidence="1" type="ORF">CAL15_22070</name>
</gene>
<dbReference type="Proteomes" id="UP000194161">
    <property type="component" value="Chromosome"/>
</dbReference>
<dbReference type="AlphaFoldDB" id="A0A1W6ZJ29"/>
<dbReference type="KEGG" id="bgm:CAL15_22070"/>
<dbReference type="RefSeq" id="WP_086080462.1">
    <property type="nucleotide sequence ID" value="NZ_CP021111.1"/>
</dbReference>
<keyword evidence="2" id="KW-1185">Reference proteome</keyword>